<dbReference type="Proteomes" id="UP001169063">
    <property type="component" value="Unassembled WGS sequence"/>
</dbReference>
<keyword evidence="3" id="KW-1185">Reference proteome</keyword>
<evidence type="ECO:0000313" key="2">
    <source>
        <dbReference type="EMBL" id="MDO1559878.1"/>
    </source>
</evidence>
<evidence type="ECO:0000313" key="3">
    <source>
        <dbReference type="Proteomes" id="UP001169063"/>
    </source>
</evidence>
<dbReference type="EMBL" id="JAUKTR010000004">
    <property type="protein sequence ID" value="MDO1559878.1"/>
    <property type="molecule type" value="Genomic_DNA"/>
</dbReference>
<accession>A0ABT8SPT3</accession>
<comment type="caution">
    <text evidence="2">The sequence shown here is derived from an EMBL/GenBank/DDBJ whole genome shotgun (WGS) entry which is preliminary data.</text>
</comment>
<gene>
    <name evidence="2" type="ORF">Q0812_10620</name>
</gene>
<name>A0ABT8SPT3_9CAUL</name>
<feature type="chain" id="PRO_5046509465" evidence="1">
    <location>
        <begin position="23"/>
        <end position="252"/>
    </location>
</feature>
<organism evidence="2 3">
    <name type="scientific">Peiella sedimenti</name>
    <dbReference type="NCBI Taxonomy" id="3061083"/>
    <lineage>
        <taxon>Bacteria</taxon>
        <taxon>Pseudomonadati</taxon>
        <taxon>Pseudomonadota</taxon>
        <taxon>Alphaproteobacteria</taxon>
        <taxon>Caulobacterales</taxon>
        <taxon>Caulobacteraceae</taxon>
        <taxon>Peiella</taxon>
    </lineage>
</organism>
<reference evidence="2" key="1">
    <citation type="submission" date="2023-07" db="EMBL/GenBank/DDBJ databases">
        <title>Brevundimonas soil sp. nov., isolated from the soil of chemical plant.</title>
        <authorList>
            <person name="Wu N."/>
        </authorList>
    </citation>
    <scope>NUCLEOTIDE SEQUENCE</scope>
    <source>
        <strain evidence="2">XZ-24</strain>
    </source>
</reference>
<dbReference type="Pfam" id="PF01650">
    <property type="entry name" value="Peptidase_C13"/>
    <property type="match status" value="1"/>
</dbReference>
<dbReference type="Gene3D" id="3.40.50.1460">
    <property type="match status" value="1"/>
</dbReference>
<dbReference type="RefSeq" id="WP_302110310.1">
    <property type="nucleotide sequence ID" value="NZ_JAUKTR010000004.1"/>
</dbReference>
<feature type="signal peptide" evidence="1">
    <location>
        <begin position="1"/>
        <end position="22"/>
    </location>
</feature>
<dbReference type="InterPro" id="IPR001096">
    <property type="entry name" value="Peptidase_C13"/>
</dbReference>
<sequence length="252" mass="26756">MPHRLLPLLASLLILFAGPAAARTEAPTDFSDWAVAIVAGDWRSSRGQPIQAFDNAVRDLKSGFIAAGFRPANIDAFTLRPDVPTPVTPQQAAQRLQSVAARATGGCLLYFTSHGSPQGIVFGTGGVDPRTMAAVVQSLCGQRPTVVVVSACFSGVFIDSLAAPNRMVMTAARRDRSSFGCSEDATHPYFDGCIIQSLPQSGDFLDLAARARRCVAERETAEGLSPPSEPQLRVGAEAQLLLPFLRFSRAAA</sequence>
<evidence type="ECO:0000256" key="1">
    <source>
        <dbReference type="SAM" id="SignalP"/>
    </source>
</evidence>
<keyword evidence="1" id="KW-0732">Signal</keyword>
<protein>
    <submittedName>
        <fullName evidence="2">C13 family peptidase</fullName>
    </submittedName>
</protein>
<proteinExistence type="predicted"/>